<sequence length="327" mass="34985">MPQQQQHAQLASEPENYPMAAPAVLNGFGEMSSGGSHNPLPLGLLATQQQQQSGTVSSASPLVYPYAYPGGHPMASAYHAQQPQQYVQYTSAPLSVHEGSLHMAMMPVYASHIDGQPSGSMMQHPALAPMHSQSNNPYVPAERWPDNQSAYFQQSFPAQQQQHGYMETRMPMEDVINAQVSVADAQQSKRIPSAAPVAESKGLSPVHNAAAVRNAAPKSQRVRHPKEQKPRGGGANNSERRAQNKATAATSSGSDPNQGAERSARASGSRRSSRADRGRKPSKSNAVDAPGEDKPQTARRGRGTHHRSGARKPPTTTVSAAPDRAKE</sequence>
<dbReference type="EMBL" id="JANBUO010001696">
    <property type="protein sequence ID" value="KAJ2797174.1"/>
    <property type="molecule type" value="Genomic_DNA"/>
</dbReference>
<evidence type="ECO:0000313" key="3">
    <source>
        <dbReference type="Proteomes" id="UP001140094"/>
    </source>
</evidence>
<evidence type="ECO:0000256" key="1">
    <source>
        <dbReference type="SAM" id="MobiDB-lite"/>
    </source>
</evidence>
<reference evidence="2" key="1">
    <citation type="submission" date="2022-07" db="EMBL/GenBank/DDBJ databases">
        <title>Phylogenomic reconstructions and comparative analyses of Kickxellomycotina fungi.</title>
        <authorList>
            <person name="Reynolds N.K."/>
            <person name="Stajich J.E."/>
            <person name="Barry K."/>
            <person name="Grigoriev I.V."/>
            <person name="Crous P."/>
            <person name="Smith M.E."/>
        </authorList>
    </citation>
    <scope>NUCLEOTIDE SEQUENCE</scope>
    <source>
        <strain evidence="2">NRRL 1565</strain>
    </source>
</reference>
<name>A0A9W8LSA6_9FUNG</name>
<gene>
    <name evidence="2" type="ORF">H4R20_005282</name>
</gene>
<feature type="compositionally biased region" description="Basic residues" evidence="1">
    <location>
        <begin position="297"/>
        <end position="310"/>
    </location>
</feature>
<protein>
    <submittedName>
        <fullName evidence="2">Uncharacterized protein</fullName>
    </submittedName>
</protein>
<dbReference type="Proteomes" id="UP001140094">
    <property type="component" value="Unassembled WGS sequence"/>
</dbReference>
<feature type="compositionally biased region" description="Low complexity" evidence="1">
    <location>
        <begin position="259"/>
        <end position="270"/>
    </location>
</feature>
<feature type="compositionally biased region" description="Polar residues" evidence="1">
    <location>
        <begin position="244"/>
        <end position="257"/>
    </location>
</feature>
<accession>A0A9W8LSA6</accession>
<evidence type="ECO:0000313" key="2">
    <source>
        <dbReference type="EMBL" id="KAJ2797174.1"/>
    </source>
</evidence>
<organism evidence="2 3">
    <name type="scientific">Coemansia guatemalensis</name>
    <dbReference type="NCBI Taxonomy" id="2761395"/>
    <lineage>
        <taxon>Eukaryota</taxon>
        <taxon>Fungi</taxon>
        <taxon>Fungi incertae sedis</taxon>
        <taxon>Zoopagomycota</taxon>
        <taxon>Kickxellomycotina</taxon>
        <taxon>Kickxellomycetes</taxon>
        <taxon>Kickxellales</taxon>
        <taxon>Kickxellaceae</taxon>
        <taxon>Coemansia</taxon>
    </lineage>
</organism>
<comment type="caution">
    <text evidence="2">The sequence shown here is derived from an EMBL/GenBank/DDBJ whole genome shotgun (WGS) entry which is preliminary data.</text>
</comment>
<keyword evidence="3" id="KW-1185">Reference proteome</keyword>
<proteinExistence type="predicted"/>
<feature type="region of interest" description="Disordered" evidence="1">
    <location>
        <begin position="212"/>
        <end position="327"/>
    </location>
</feature>
<feature type="region of interest" description="Disordered" evidence="1">
    <location>
        <begin position="1"/>
        <end position="23"/>
    </location>
</feature>
<dbReference type="AlphaFoldDB" id="A0A9W8LSA6"/>